<dbReference type="Proteomes" id="UP001201812">
    <property type="component" value="Unassembled WGS sequence"/>
</dbReference>
<evidence type="ECO:0000256" key="3">
    <source>
        <dbReference type="ARBA" id="ARBA00023242"/>
    </source>
</evidence>
<dbReference type="SMART" id="SM00398">
    <property type="entry name" value="HMG"/>
    <property type="match status" value="2"/>
</dbReference>
<dbReference type="Gene3D" id="1.10.30.10">
    <property type="entry name" value="High mobility group box domain"/>
    <property type="match status" value="2"/>
</dbReference>
<name>A0AAD4R261_9BILA</name>
<evidence type="ECO:0000259" key="6">
    <source>
        <dbReference type="PROSITE" id="PS50118"/>
    </source>
</evidence>
<keyword evidence="3 4" id="KW-0539">Nucleus</keyword>
<feature type="DNA-binding region" description="HMG box" evidence="4">
    <location>
        <begin position="37"/>
        <end position="105"/>
    </location>
</feature>
<feature type="domain" description="HMG box" evidence="6">
    <location>
        <begin position="430"/>
        <end position="498"/>
    </location>
</feature>
<dbReference type="GO" id="GO:0001228">
    <property type="term" value="F:DNA-binding transcription activator activity, RNA polymerase II-specific"/>
    <property type="evidence" value="ECO:0007669"/>
    <property type="project" value="TreeGrafter"/>
</dbReference>
<dbReference type="GO" id="GO:0007420">
    <property type="term" value="P:brain development"/>
    <property type="evidence" value="ECO:0007669"/>
    <property type="project" value="TreeGrafter"/>
</dbReference>
<protein>
    <submittedName>
        <fullName evidence="7">HMG (High mobility group) box domain-containing protein</fullName>
    </submittedName>
</protein>
<dbReference type="Pfam" id="PF00505">
    <property type="entry name" value="HMG_box"/>
    <property type="match status" value="2"/>
</dbReference>
<organism evidence="7 8">
    <name type="scientific">Ditylenchus destructor</name>
    <dbReference type="NCBI Taxonomy" id="166010"/>
    <lineage>
        <taxon>Eukaryota</taxon>
        <taxon>Metazoa</taxon>
        <taxon>Ecdysozoa</taxon>
        <taxon>Nematoda</taxon>
        <taxon>Chromadorea</taxon>
        <taxon>Rhabditida</taxon>
        <taxon>Tylenchina</taxon>
        <taxon>Tylenchomorpha</taxon>
        <taxon>Sphaerularioidea</taxon>
        <taxon>Anguinidae</taxon>
        <taxon>Anguininae</taxon>
        <taxon>Ditylenchus</taxon>
    </lineage>
</organism>
<dbReference type="GO" id="GO:0005634">
    <property type="term" value="C:nucleus"/>
    <property type="evidence" value="ECO:0007669"/>
    <property type="project" value="UniProtKB-SubCell"/>
</dbReference>
<dbReference type="InterPro" id="IPR009071">
    <property type="entry name" value="HMG_box_dom"/>
</dbReference>
<dbReference type="GO" id="GO:0000978">
    <property type="term" value="F:RNA polymerase II cis-regulatory region sequence-specific DNA binding"/>
    <property type="evidence" value="ECO:0007669"/>
    <property type="project" value="TreeGrafter"/>
</dbReference>
<dbReference type="CDD" id="cd22029">
    <property type="entry name" value="HMG-box_SoxC"/>
    <property type="match status" value="2"/>
</dbReference>
<dbReference type="PROSITE" id="PS50118">
    <property type="entry name" value="HMG_BOX_2"/>
    <property type="match status" value="2"/>
</dbReference>
<keyword evidence="8" id="KW-1185">Reference proteome</keyword>
<comment type="caution">
    <text evidence="7">The sequence shown here is derived from an EMBL/GenBank/DDBJ whole genome shotgun (WGS) entry which is preliminary data.</text>
</comment>
<dbReference type="SUPFAM" id="SSF47095">
    <property type="entry name" value="HMG-box"/>
    <property type="match status" value="2"/>
</dbReference>
<dbReference type="EMBL" id="JAKKPZ010000024">
    <property type="protein sequence ID" value="KAI1710829.1"/>
    <property type="molecule type" value="Genomic_DNA"/>
</dbReference>
<feature type="compositionally biased region" description="Polar residues" evidence="5">
    <location>
        <begin position="679"/>
        <end position="689"/>
    </location>
</feature>
<dbReference type="InterPro" id="IPR050140">
    <property type="entry name" value="SRY-related_HMG-box_TF-like"/>
</dbReference>
<evidence type="ECO:0000256" key="2">
    <source>
        <dbReference type="ARBA" id="ARBA00023125"/>
    </source>
</evidence>
<evidence type="ECO:0000313" key="8">
    <source>
        <dbReference type="Proteomes" id="UP001201812"/>
    </source>
</evidence>
<comment type="subcellular location">
    <subcellularLocation>
        <location evidence="1">Nucleus</location>
    </subcellularLocation>
</comment>
<evidence type="ECO:0000256" key="4">
    <source>
        <dbReference type="PROSITE-ProRule" id="PRU00267"/>
    </source>
</evidence>
<dbReference type="GO" id="GO:0030182">
    <property type="term" value="P:neuron differentiation"/>
    <property type="evidence" value="ECO:0007669"/>
    <property type="project" value="TreeGrafter"/>
</dbReference>
<feature type="DNA-binding region" description="HMG box" evidence="4">
    <location>
        <begin position="430"/>
        <end position="498"/>
    </location>
</feature>
<feature type="region of interest" description="Disordered" evidence="5">
    <location>
        <begin position="277"/>
        <end position="311"/>
    </location>
</feature>
<keyword evidence="2 4" id="KW-0238">DNA-binding</keyword>
<reference evidence="7" key="1">
    <citation type="submission" date="2022-01" db="EMBL/GenBank/DDBJ databases">
        <title>Genome Sequence Resource for Two Populations of Ditylenchus destructor, the Migratory Endoparasitic Phytonematode.</title>
        <authorList>
            <person name="Zhang H."/>
            <person name="Lin R."/>
            <person name="Xie B."/>
        </authorList>
    </citation>
    <scope>NUCLEOTIDE SEQUENCE</scope>
    <source>
        <strain evidence="7">BazhouSP</strain>
    </source>
</reference>
<dbReference type="FunFam" id="1.10.30.10:FF:000002">
    <property type="entry name" value="transcription factor Sox-2"/>
    <property type="match status" value="2"/>
</dbReference>
<dbReference type="PANTHER" id="PTHR10270:SF323">
    <property type="entry name" value="TRANSCRIPTION FACTOR SOX-14-RELATED"/>
    <property type="match status" value="1"/>
</dbReference>
<dbReference type="PANTHER" id="PTHR10270">
    <property type="entry name" value="SOX TRANSCRIPTION FACTOR"/>
    <property type="match status" value="1"/>
</dbReference>
<evidence type="ECO:0000256" key="1">
    <source>
        <dbReference type="ARBA" id="ARBA00004123"/>
    </source>
</evidence>
<evidence type="ECO:0000256" key="5">
    <source>
        <dbReference type="SAM" id="MobiDB-lite"/>
    </source>
</evidence>
<gene>
    <name evidence="7" type="ORF">DdX_10530</name>
</gene>
<dbReference type="AlphaFoldDB" id="A0AAD4R261"/>
<evidence type="ECO:0000313" key="7">
    <source>
        <dbReference type="EMBL" id="KAI1710829.1"/>
    </source>
</evidence>
<feature type="compositionally biased region" description="Polar residues" evidence="5">
    <location>
        <begin position="286"/>
        <end position="296"/>
    </location>
</feature>
<accession>A0AAD4R261</accession>
<proteinExistence type="predicted"/>
<sequence>MGPDATPGYATSFIQVHPSSTTPYSDATNCKKSTGHIKRPMNAFMVWSQMKRRMICERQPDMHNAEISKQLGAQWKALTEEEKRPFVDEAERLRLLHQMEYPDYKYKPRKKVKKNQVNGTNTTCGTNGVAATSVLGHEPESNIGAKIGVMTQGTRIKAQKRSFSSSSPDAGSPASFMSSNIGFHISPSGIYPSSMYPNSYPVGKAMKIEHDESYENRPETGFYEDGTNFHYGMPGHQHMWGMKATLDATTFVQMHPSTTTPYGDATNCKKSTDHIKQPMNHDAESPASSMSSNVGFHTSHDPSGMYPNPYPVAKAMKTEQDEGYENRPESGFYEDGTNFHYGMPGHHHHQHMWGMASQFPGGGDMHSSYHHCFQSQHYPYQGGPAPGSFQLGQMGPDATPGYATSFIQVHPSSTTPYSDATNCKKSTGHIKRPMNAFMVWSQMKRRMICERQPDMHNAEISKQLGAQWKALTEEEKRPFVDEAERLRLLHQMEYPDYKYKPRKKVKKNQVNGTNTTCGTNGVAATSVLGHEPESNIGAKIGVMTQGTRIKAQKRSFSSSSPDAGSPASFMSSNIGFHISPSGIYPSSMYPNSYPVGKAMKIEHDESYENRPETGFYEDGTNFHYGMPGHQHMWGMKATLDATTFVQMHPSTTTPYGDATNCKKSTDHIKQPMNHDAESPASSMSSNVGFHTSHDPSGMYPNPYPVAKAMKTEQDEGYENRPESGFYEDGTNFHYGMPGHHHHQHMWGMASQFPGGGDMHSSYHHCFQSQHYPYQGGPAPGSFQLGQVSWRHQEDQ</sequence>
<dbReference type="GO" id="GO:0000122">
    <property type="term" value="P:negative regulation of transcription by RNA polymerase II"/>
    <property type="evidence" value="ECO:0007669"/>
    <property type="project" value="TreeGrafter"/>
</dbReference>
<dbReference type="InterPro" id="IPR036910">
    <property type="entry name" value="HMG_box_dom_sf"/>
</dbReference>
<feature type="domain" description="HMG box" evidence="6">
    <location>
        <begin position="37"/>
        <end position="105"/>
    </location>
</feature>
<feature type="region of interest" description="Disordered" evidence="5">
    <location>
        <begin position="670"/>
        <end position="704"/>
    </location>
</feature>